<protein>
    <submittedName>
        <fullName evidence="1">Osmotically inducible protein OsmC</fullName>
    </submittedName>
</protein>
<dbReference type="InterPro" id="IPR015946">
    <property type="entry name" value="KH_dom-like_a/b"/>
</dbReference>
<dbReference type="NCBIfam" id="TIGR03562">
    <property type="entry name" value="osmo_induc_OsmC"/>
    <property type="match status" value="1"/>
</dbReference>
<dbReference type="Gene3D" id="3.30.300.20">
    <property type="match status" value="1"/>
</dbReference>
<sequence length="137" mass="15007">MKRNGTAVWKGNLKEGKGTVSTESGVLKESQYSFKTRFEDGIGTNPEELIGAAHAGCFTMQLSANLTEEGFEPDKLETKSEITFADGAVKKSHLILKAKVKGIEKTQFEKIAKDAKDNCPISKLLNTEITLESELIQ</sequence>
<dbReference type="GO" id="GO:0004601">
    <property type="term" value="F:peroxidase activity"/>
    <property type="evidence" value="ECO:0007669"/>
    <property type="project" value="InterPro"/>
</dbReference>
<reference evidence="2" key="1">
    <citation type="submission" date="2016-10" db="EMBL/GenBank/DDBJ databases">
        <authorList>
            <person name="Varghese N."/>
            <person name="Submissions S."/>
        </authorList>
    </citation>
    <scope>NUCLEOTIDE SEQUENCE [LARGE SCALE GENOMIC DNA]</scope>
    <source>
        <strain evidence="2">DSM 23515</strain>
    </source>
</reference>
<evidence type="ECO:0000313" key="1">
    <source>
        <dbReference type="EMBL" id="SFF97954.1"/>
    </source>
</evidence>
<dbReference type="Proteomes" id="UP000199116">
    <property type="component" value="Unassembled WGS sequence"/>
</dbReference>
<dbReference type="AlphaFoldDB" id="A0A1I2N263"/>
<gene>
    <name evidence="1" type="ORF">SAMN04488033_11811</name>
</gene>
<dbReference type="InterPro" id="IPR052707">
    <property type="entry name" value="OsmC_Ohr_Peroxiredoxin"/>
</dbReference>
<name>A0A1I2N263_9FLAO</name>
<evidence type="ECO:0000313" key="2">
    <source>
        <dbReference type="Proteomes" id="UP000199116"/>
    </source>
</evidence>
<dbReference type="PANTHER" id="PTHR42830">
    <property type="entry name" value="OSMOTICALLY INDUCIBLE FAMILY PROTEIN"/>
    <property type="match status" value="1"/>
</dbReference>
<dbReference type="RefSeq" id="WP_075326972.1">
    <property type="nucleotide sequence ID" value="NZ_FOOH01000018.1"/>
</dbReference>
<dbReference type="GO" id="GO:0006979">
    <property type="term" value="P:response to oxidative stress"/>
    <property type="evidence" value="ECO:0007669"/>
    <property type="project" value="InterPro"/>
</dbReference>
<keyword evidence="2" id="KW-1185">Reference proteome</keyword>
<dbReference type="InterPro" id="IPR003718">
    <property type="entry name" value="OsmC/Ohr_fam"/>
</dbReference>
<dbReference type="SUPFAM" id="SSF82784">
    <property type="entry name" value="OsmC-like"/>
    <property type="match status" value="1"/>
</dbReference>
<dbReference type="InterPro" id="IPR036102">
    <property type="entry name" value="OsmC/Ohrsf"/>
</dbReference>
<dbReference type="PANTHER" id="PTHR42830:SF1">
    <property type="entry name" value="OSMOTICALLY INDUCIBLE FAMILY PROTEIN"/>
    <property type="match status" value="1"/>
</dbReference>
<dbReference type="Pfam" id="PF02566">
    <property type="entry name" value="OsmC"/>
    <property type="match status" value="1"/>
</dbReference>
<accession>A0A1I2N263</accession>
<organism evidence="1 2">
    <name type="scientific">Salegentibacter agarivorans</name>
    <dbReference type="NCBI Taxonomy" id="345907"/>
    <lineage>
        <taxon>Bacteria</taxon>
        <taxon>Pseudomonadati</taxon>
        <taxon>Bacteroidota</taxon>
        <taxon>Flavobacteriia</taxon>
        <taxon>Flavobacteriales</taxon>
        <taxon>Flavobacteriaceae</taxon>
        <taxon>Salegentibacter</taxon>
    </lineage>
</organism>
<dbReference type="InterPro" id="IPR019904">
    <property type="entry name" value="Peroxiredoxin_OsmC"/>
</dbReference>
<proteinExistence type="predicted"/>
<dbReference type="EMBL" id="FOOH01000018">
    <property type="protein sequence ID" value="SFF97954.1"/>
    <property type="molecule type" value="Genomic_DNA"/>
</dbReference>